<keyword evidence="2 5" id="KW-0812">Transmembrane</keyword>
<evidence type="ECO:0000256" key="2">
    <source>
        <dbReference type="ARBA" id="ARBA00022692"/>
    </source>
</evidence>
<evidence type="ECO:0000256" key="1">
    <source>
        <dbReference type="ARBA" id="ARBA00004141"/>
    </source>
</evidence>
<protein>
    <submittedName>
        <fullName evidence="7">Putative RDD family membrane protein YckC</fullName>
    </submittedName>
</protein>
<gene>
    <name evidence="7" type="ORF">CLV92_103345</name>
</gene>
<dbReference type="GO" id="GO:0016020">
    <property type="term" value="C:membrane"/>
    <property type="evidence" value="ECO:0007669"/>
    <property type="project" value="UniProtKB-SubCell"/>
</dbReference>
<reference evidence="7 8" key="1">
    <citation type="submission" date="2018-02" db="EMBL/GenBank/DDBJ databases">
        <title>Genomic Encyclopedia of Archaeal and Bacterial Type Strains, Phase II (KMG-II): from individual species to whole genera.</title>
        <authorList>
            <person name="Goeker M."/>
        </authorList>
    </citation>
    <scope>NUCLEOTIDE SEQUENCE [LARGE SCALE GENOMIC DNA]</scope>
    <source>
        <strain evidence="7 8">DSM 22857</strain>
    </source>
</reference>
<feature type="transmembrane region" description="Helical" evidence="5">
    <location>
        <begin position="79"/>
        <end position="100"/>
    </location>
</feature>
<evidence type="ECO:0000313" key="8">
    <source>
        <dbReference type="Proteomes" id="UP000239485"/>
    </source>
</evidence>
<dbReference type="Proteomes" id="UP000239485">
    <property type="component" value="Unassembled WGS sequence"/>
</dbReference>
<organism evidence="7 8">
    <name type="scientific">Kineococcus xinjiangensis</name>
    <dbReference type="NCBI Taxonomy" id="512762"/>
    <lineage>
        <taxon>Bacteria</taxon>
        <taxon>Bacillati</taxon>
        <taxon>Actinomycetota</taxon>
        <taxon>Actinomycetes</taxon>
        <taxon>Kineosporiales</taxon>
        <taxon>Kineosporiaceae</taxon>
        <taxon>Kineococcus</taxon>
    </lineage>
</organism>
<comment type="subcellular location">
    <subcellularLocation>
        <location evidence="1">Membrane</location>
        <topology evidence="1">Multi-pass membrane protein</topology>
    </subcellularLocation>
</comment>
<dbReference type="PANTHER" id="PTHR38480:SF1">
    <property type="entry name" value="SLR0254 PROTEIN"/>
    <property type="match status" value="1"/>
</dbReference>
<evidence type="ECO:0000259" key="6">
    <source>
        <dbReference type="Pfam" id="PF06271"/>
    </source>
</evidence>
<evidence type="ECO:0000256" key="4">
    <source>
        <dbReference type="ARBA" id="ARBA00023136"/>
    </source>
</evidence>
<feature type="domain" description="RDD" evidence="6">
    <location>
        <begin position="42"/>
        <end position="169"/>
    </location>
</feature>
<proteinExistence type="predicted"/>
<accession>A0A2S6IUF4</accession>
<sequence>MAVDGAPSPGALRRSPAPQTLADPFAGDVVTGEAVVLDLRAASFASRIVAALLDALVLGLLLVGLLVAAFALGSELDEAAAAAIVLGLSILVLVVVPALVESLTRGRTVGKLVCGLRAVRDDGGPIRFRQAIVRSLLGAFELWALAGSPAILCSLVNARGKRFGDLLAGTYVVRERTAARHVPLPPMPAELAGWARAADIGRIPDRLSVAARQFLGRTHQLAPQSREQLARSLAEAVARHVAPPPPAGTNPERFVAAVLVERHDRELRKLQRQRDRLAELSRAVGRPA</sequence>
<keyword evidence="3 5" id="KW-1133">Transmembrane helix</keyword>
<dbReference type="AlphaFoldDB" id="A0A2S6IUF4"/>
<comment type="caution">
    <text evidence="7">The sequence shown here is derived from an EMBL/GenBank/DDBJ whole genome shotgun (WGS) entry which is preliminary data.</text>
</comment>
<keyword evidence="4 5" id="KW-0472">Membrane</keyword>
<feature type="transmembrane region" description="Helical" evidence="5">
    <location>
        <begin position="48"/>
        <end position="73"/>
    </location>
</feature>
<dbReference type="EMBL" id="PTJD01000003">
    <property type="protein sequence ID" value="PPK97810.1"/>
    <property type="molecule type" value="Genomic_DNA"/>
</dbReference>
<dbReference type="OrthoDB" id="9787732at2"/>
<dbReference type="InterPro" id="IPR010432">
    <property type="entry name" value="RDD"/>
</dbReference>
<evidence type="ECO:0000256" key="3">
    <source>
        <dbReference type="ARBA" id="ARBA00022989"/>
    </source>
</evidence>
<dbReference type="Pfam" id="PF06271">
    <property type="entry name" value="RDD"/>
    <property type="match status" value="1"/>
</dbReference>
<dbReference type="PANTHER" id="PTHR38480">
    <property type="entry name" value="SLR0254 PROTEIN"/>
    <property type="match status" value="1"/>
</dbReference>
<name>A0A2S6IUF4_9ACTN</name>
<evidence type="ECO:0000313" key="7">
    <source>
        <dbReference type="EMBL" id="PPK97810.1"/>
    </source>
</evidence>
<evidence type="ECO:0000256" key="5">
    <source>
        <dbReference type="SAM" id="Phobius"/>
    </source>
</evidence>
<dbReference type="RefSeq" id="WP_104431946.1">
    <property type="nucleotide sequence ID" value="NZ_PTJD01000003.1"/>
</dbReference>
<keyword evidence="8" id="KW-1185">Reference proteome</keyword>